<reference evidence="1 2" key="1">
    <citation type="submission" date="2016-10" db="EMBL/GenBank/DDBJ databases">
        <title>Paenibacillus species isolates.</title>
        <authorList>
            <person name="Beno S.M."/>
        </authorList>
    </citation>
    <scope>NUCLEOTIDE SEQUENCE [LARGE SCALE GENOMIC DNA]</scope>
    <source>
        <strain evidence="1 2">FSL H7-0604</strain>
    </source>
</reference>
<evidence type="ECO:0000313" key="2">
    <source>
        <dbReference type="Proteomes" id="UP000187465"/>
    </source>
</evidence>
<dbReference type="RefSeq" id="WP_076179482.1">
    <property type="nucleotide sequence ID" value="NZ_MPTQ01000017.1"/>
</dbReference>
<dbReference type="AlphaFoldDB" id="A0A1R0X1E5"/>
<dbReference type="Proteomes" id="UP000187465">
    <property type="component" value="Unassembled WGS sequence"/>
</dbReference>
<gene>
    <name evidence="1" type="ORF">BJP51_26345</name>
</gene>
<dbReference type="EMBL" id="MKQP01000040">
    <property type="protein sequence ID" value="OMD26715.1"/>
    <property type="molecule type" value="Genomic_DNA"/>
</dbReference>
<organism evidence="1 2">
    <name type="scientific">Paenibacillus odorifer</name>
    <dbReference type="NCBI Taxonomy" id="189426"/>
    <lineage>
        <taxon>Bacteria</taxon>
        <taxon>Bacillati</taxon>
        <taxon>Bacillota</taxon>
        <taxon>Bacilli</taxon>
        <taxon>Bacillales</taxon>
        <taxon>Paenibacillaceae</taxon>
        <taxon>Paenibacillus</taxon>
    </lineage>
</organism>
<comment type="caution">
    <text evidence="1">The sequence shown here is derived from an EMBL/GenBank/DDBJ whole genome shotgun (WGS) entry which is preliminary data.</text>
</comment>
<protein>
    <submittedName>
        <fullName evidence="1">Uncharacterized protein</fullName>
    </submittedName>
</protein>
<evidence type="ECO:0000313" key="1">
    <source>
        <dbReference type="EMBL" id="OMD26715.1"/>
    </source>
</evidence>
<sequence length="225" mass="25602">MDNYQEIIALLKQRFPEGTVTHRKDKKGVYIPNQVYTDRLETATGSEWDKEIKELDISVPHRYVKAIVQIRIGPYTRDGYGVSIMNGDPAAEPKLIRTAVDQAVNEAFIDAIDTYEMGWKDLAPYKLEDWAGNPALAHLLQNGPPAGVEDGAAPMQSFAVSNHKCLKCKTNLTNTEWELLGRIPNLNRESLVYCFEHIPAHLKRKLPEQILTDFEEKRNNVRRSI</sequence>
<proteinExistence type="predicted"/>
<accession>A0A1R0X1E5</accession>
<name>A0A1R0X1E5_9BACL</name>